<protein>
    <submittedName>
        <fullName evidence="1">Uncharacterized protein</fullName>
    </submittedName>
</protein>
<evidence type="ECO:0000313" key="2">
    <source>
        <dbReference type="Proteomes" id="UP001549110"/>
    </source>
</evidence>
<comment type="caution">
    <text evidence="1">The sequence shown here is derived from an EMBL/GenBank/DDBJ whole genome shotgun (WGS) entry which is preliminary data.</text>
</comment>
<accession>A0ABV2EGK7</accession>
<name>A0ABV2EGK7_9CAUL</name>
<dbReference type="Proteomes" id="UP001549110">
    <property type="component" value="Unassembled WGS sequence"/>
</dbReference>
<organism evidence="1 2">
    <name type="scientific">Phenylobacterium koreense</name>
    <dbReference type="NCBI Taxonomy" id="266125"/>
    <lineage>
        <taxon>Bacteria</taxon>
        <taxon>Pseudomonadati</taxon>
        <taxon>Pseudomonadota</taxon>
        <taxon>Alphaproteobacteria</taxon>
        <taxon>Caulobacterales</taxon>
        <taxon>Caulobacteraceae</taxon>
        <taxon>Phenylobacterium</taxon>
    </lineage>
</organism>
<dbReference type="EMBL" id="JBEPLU010000001">
    <property type="protein sequence ID" value="MET3526174.1"/>
    <property type="molecule type" value="Genomic_DNA"/>
</dbReference>
<reference evidence="1 2" key="1">
    <citation type="submission" date="2024-06" db="EMBL/GenBank/DDBJ databases">
        <title>Genomic Encyclopedia of Type Strains, Phase IV (KMG-IV): sequencing the most valuable type-strain genomes for metagenomic binning, comparative biology and taxonomic classification.</title>
        <authorList>
            <person name="Goeker M."/>
        </authorList>
    </citation>
    <scope>NUCLEOTIDE SEQUENCE [LARGE SCALE GENOMIC DNA]</scope>
    <source>
        <strain evidence="1 2">DSM 17809</strain>
    </source>
</reference>
<gene>
    <name evidence="1" type="ORF">ABID41_001269</name>
</gene>
<proteinExistence type="predicted"/>
<dbReference type="RefSeq" id="WP_354297310.1">
    <property type="nucleotide sequence ID" value="NZ_JBEPLU010000001.1"/>
</dbReference>
<evidence type="ECO:0000313" key="1">
    <source>
        <dbReference type="EMBL" id="MET3526174.1"/>
    </source>
</evidence>
<sequence length="139" mass="15888">MNALTDTAATEITQIYGSLDGLFDAIIELDARPRRRPLARIMNAAELIDSAYAELSMTEPQRFASRLSCDPVREALCYAVRQLGRRLHEIGGMRAMHDAMVHIEEIAPDDGGRRVSRHSDEVLRRLFIHRTSDEWRRVK</sequence>
<keyword evidence="2" id="KW-1185">Reference proteome</keyword>